<name>A0AAD9BA06_DISEL</name>
<dbReference type="AlphaFoldDB" id="A0AAD9BA06"/>
<feature type="compositionally biased region" description="Basic and acidic residues" evidence="1">
    <location>
        <begin position="51"/>
        <end position="60"/>
    </location>
</feature>
<evidence type="ECO:0000313" key="2">
    <source>
        <dbReference type="EMBL" id="KAK1879242.1"/>
    </source>
</evidence>
<evidence type="ECO:0000256" key="1">
    <source>
        <dbReference type="SAM" id="MobiDB-lite"/>
    </source>
</evidence>
<dbReference type="EMBL" id="JASDAP010000026">
    <property type="protein sequence ID" value="KAK1879242.1"/>
    <property type="molecule type" value="Genomic_DNA"/>
</dbReference>
<protein>
    <submittedName>
        <fullName evidence="2">Aldehyde dehydrogenase</fullName>
    </submittedName>
</protein>
<evidence type="ECO:0000313" key="3">
    <source>
        <dbReference type="Proteomes" id="UP001228049"/>
    </source>
</evidence>
<accession>A0AAD9BA06</accession>
<sequence length="104" mass="11102">AECQPGLLAGCGKVNGGGKTSYCVTLERNGEGRPSVSSGLPYPQSKWTRAARGEATDTHRAKPTAHHGLSSLPGSGREFLPKRTVHVGHRPPVQRFQDKLCRVG</sequence>
<feature type="region of interest" description="Disordered" evidence="1">
    <location>
        <begin position="30"/>
        <end position="92"/>
    </location>
</feature>
<dbReference type="Proteomes" id="UP001228049">
    <property type="component" value="Unassembled WGS sequence"/>
</dbReference>
<feature type="non-terminal residue" evidence="2">
    <location>
        <position position="1"/>
    </location>
</feature>
<proteinExistence type="predicted"/>
<organism evidence="2 3">
    <name type="scientific">Dissostichus eleginoides</name>
    <name type="common">Patagonian toothfish</name>
    <name type="synonym">Dissostichus amissus</name>
    <dbReference type="NCBI Taxonomy" id="100907"/>
    <lineage>
        <taxon>Eukaryota</taxon>
        <taxon>Metazoa</taxon>
        <taxon>Chordata</taxon>
        <taxon>Craniata</taxon>
        <taxon>Vertebrata</taxon>
        <taxon>Euteleostomi</taxon>
        <taxon>Actinopterygii</taxon>
        <taxon>Neopterygii</taxon>
        <taxon>Teleostei</taxon>
        <taxon>Neoteleostei</taxon>
        <taxon>Acanthomorphata</taxon>
        <taxon>Eupercaria</taxon>
        <taxon>Perciformes</taxon>
        <taxon>Notothenioidei</taxon>
        <taxon>Nototheniidae</taxon>
        <taxon>Dissostichus</taxon>
    </lineage>
</organism>
<reference evidence="2" key="1">
    <citation type="submission" date="2023-04" db="EMBL/GenBank/DDBJ databases">
        <title>Chromosome-level genome of Chaenocephalus aceratus.</title>
        <authorList>
            <person name="Park H."/>
        </authorList>
    </citation>
    <scope>NUCLEOTIDE SEQUENCE</scope>
    <source>
        <strain evidence="2">DE</strain>
        <tissue evidence="2">Muscle</tissue>
    </source>
</reference>
<comment type="caution">
    <text evidence="2">The sequence shown here is derived from an EMBL/GenBank/DDBJ whole genome shotgun (WGS) entry which is preliminary data.</text>
</comment>
<gene>
    <name evidence="2" type="ORF">KUDE01_027365</name>
</gene>
<keyword evidence="3" id="KW-1185">Reference proteome</keyword>